<dbReference type="InterPro" id="IPR030378">
    <property type="entry name" value="G_CP_dom"/>
</dbReference>
<dbReference type="eggNOG" id="COG1162">
    <property type="taxonomic scope" value="Bacteria"/>
</dbReference>
<dbReference type="HAMAP" id="MF_01820">
    <property type="entry name" value="GTPase_RsgA"/>
    <property type="match status" value="1"/>
</dbReference>
<dbReference type="NCBIfam" id="TIGR00157">
    <property type="entry name" value="ribosome small subunit-dependent GTPase A"/>
    <property type="match status" value="1"/>
</dbReference>
<dbReference type="PANTHER" id="PTHR32120:SF11">
    <property type="entry name" value="SMALL RIBOSOMAL SUBUNIT BIOGENESIS GTPASE RSGA 1, MITOCHONDRIAL-RELATED"/>
    <property type="match status" value="1"/>
</dbReference>
<dbReference type="Gene3D" id="2.40.50.140">
    <property type="entry name" value="Nucleic acid-binding proteins"/>
    <property type="match status" value="1"/>
</dbReference>
<keyword evidence="5 10" id="KW-0547">Nucleotide-binding</keyword>
<dbReference type="EMBL" id="AP012029">
    <property type="protein sequence ID" value="BAJ62314.1"/>
    <property type="molecule type" value="Genomic_DNA"/>
</dbReference>
<dbReference type="PANTHER" id="PTHR32120">
    <property type="entry name" value="SMALL RIBOSOMAL SUBUNIT BIOGENESIS GTPASE RSGA"/>
    <property type="match status" value="1"/>
</dbReference>
<feature type="binding site" evidence="10">
    <location>
        <position position="265"/>
    </location>
    <ligand>
        <name>Zn(2+)</name>
        <dbReference type="ChEBI" id="CHEBI:29105"/>
    </ligand>
</feature>
<keyword evidence="2 10" id="KW-0690">Ribosome biogenesis</keyword>
<reference evidence="13 14" key="1">
    <citation type="submission" date="2010-12" db="EMBL/GenBank/DDBJ databases">
        <title>Whole genome sequence of Anaerolinea thermophila UNI-1.</title>
        <authorList>
            <person name="Narita-Yamada S."/>
            <person name="Kishi E."/>
            <person name="Watanabe Y."/>
            <person name="Takasaki K."/>
            <person name="Ankai A."/>
            <person name="Oguchi A."/>
            <person name="Fukui S."/>
            <person name="Takahashi M."/>
            <person name="Yashiro I."/>
            <person name="Hosoyama A."/>
            <person name="Sekiguchi Y."/>
            <person name="Hanada S."/>
            <person name="Fujita N."/>
        </authorList>
    </citation>
    <scope>NUCLEOTIDE SEQUENCE [LARGE SCALE GENOMIC DNA]</scope>
    <source>
        <strain evidence="14">DSM 14523 / JCM 11388 / NBRC 100420 / UNI-1</strain>
    </source>
</reference>
<evidence type="ECO:0000313" key="14">
    <source>
        <dbReference type="Proteomes" id="UP000008922"/>
    </source>
</evidence>
<comment type="similarity">
    <text evidence="10">Belongs to the TRAFAC class YlqF/YawG GTPase family. RsgA subfamily.</text>
</comment>
<dbReference type="InterPro" id="IPR010914">
    <property type="entry name" value="RsgA_GTPase_dom"/>
</dbReference>
<evidence type="ECO:0000256" key="10">
    <source>
        <dbReference type="HAMAP-Rule" id="MF_01820"/>
    </source>
</evidence>
<keyword evidence="4 10" id="KW-0699">rRNA-binding</keyword>
<dbReference type="Gene3D" id="3.40.50.300">
    <property type="entry name" value="P-loop containing nucleotide triphosphate hydrolases"/>
    <property type="match status" value="1"/>
</dbReference>
<keyword evidence="14" id="KW-1185">Reference proteome</keyword>
<dbReference type="Pfam" id="PF03193">
    <property type="entry name" value="RsgA_GTPase"/>
    <property type="match status" value="1"/>
</dbReference>
<name>E8MZX9_ANATU</name>
<evidence type="ECO:0000259" key="11">
    <source>
        <dbReference type="PROSITE" id="PS50936"/>
    </source>
</evidence>
<evidence type="ECO:0000256" key="1">
    <source>
        <dbReference type="ARBA" id="ARBA00022490"/>
    </source>
</evidence>
<dbReference type="STRING" id="926569.ANT_02800"/>
<dbReference type="CDD" id="cd04466">
    <property type="entry name" value="S1_YloQ_GTPase"/>
    <property type="match status" value="1"/>
</dbReference>
<dbReference type="PROSITE" id="PS50936">
    <property type="entry name" value="ENGC_GTPASE"/>
    <property type="match status" value="1"/>
</dbReference>
<evidence type="ECO:0000256" key="6">
    <source>
        <dbReference type="ARBA" id="ARBA00022801"/>
    </source>
</evidence>
<dbReference type="SUPFAM" id="SSF50249">
    <property type="entry name" value="Nucleic acid-binding proteins"/>
    <property type="match status" value="1"/>
</dbReference>
<dbReference type="Proteomes" id="UP000008922">
    <property type="component" value="Chromosome"/>
</dbReference>
<keyword evidence="1 10" id="KW-0963">Cytoplasm</keyword>
<dbReference type="CDD" id="cd01854">
    <property type="entry name" value="YjeQ_EngC"/>
    <property type="match status" value="1"/>
</dbReference>
<comment type="subunit">
    <text evidence="10">Monomer. Associates with 30S ribosomal subunit, binds 16S rRNA.</text>
</comment>
<feature type="domain" description="EngC GTPase" evidence="11">
    <location>
        <begin position="92"/>
        <end position="239"/>
    </location>
</feature>
<dbReference type="InterPro" id="IPR027417">
    <property type="entry name" value="P-loop_NTPase"/>
</dbReference>
<feature type="domain" description="CP-type G" evidence="12">
    <location>
        <begin position="83"/>
        <end position="241"/>
    </location>
</feature>
<feature type="binding site" evidence="10">
    <location>
        <position position="278"/>
    </location>
    <ligand>
        <name>Zn(2+)</name>
        <dbReference type="ChEBI" id="CHEBI:29105"/>
    </ligand>
</feature>
<proteinExistence type="inferred from homology"/>
<dbReference type="InterPro" id="IPR031944">
    <property type="entry name" value="RsgA_N"/>
</dbReference>
<dbReference type="GO" id="GO:0046872">
    <property type="term" value="F:metal ion binding"/>
    <property type="evidence" value="ECO:0007669"/>
    <property type="project" value="UniProtKB-KW"/>
</dbReference>
<dbReference type="KEGG" id="atm:ANT_02800"/>
<evidence type="ECO:0000256" key="9">
    <source>
        <dbReference type="ARBA" id="ARBA00023134"/>
    </source>
</evidence>
<protein>
    <recommendedName>
        <fullName evidence="10">Small ribosomal subunit biogenesis GTPase RsgA</fullName>
        <ecNumber evidence="10">3.6.1.-</ecNumber>
    </recommendedName>
</protein>
<comment type="function">
    <text evidence="10">One of several proteins that assist in the late maturation steps of the functional core of the 30S ribosomal subunit. Helps release RbfA from mature subunits. May play a role in the assembly of ribosomal proteins into the subunit. Circularly permuted GTPase that catalyzes slow GTP hydrolysis, GTPase activity is stimulated by the 30S ribosomal subunit.</text>
</comment>
<dbReference type="Gene3D" id="1.10.40.50">
    <property type="entry name" value="Probable gtpase engc, domain 3"/>
    <property type="match status" value="1"/>
</dbReference>
<evidence type="ECO:0000313" key="13">
    <source>
        <dbReference type="EMBL" id="BAJ62314.1"/>
    </source>
</evidence>
<gene>
    <name evidence="13" type="primary">engC</name>
    <name evidence="10" type="synonym">rsgA</name>
    <name evidence="13" type="ordered locus">ANT_02800</name>
</gene>
<feature type="binding site" evidence="10">
    <location>
        <position position="272"/>
    </location>
    <ligand>
        <name>Zn(2+)</name>
        <dbReference type="ChEBI" id="CHEBI:29105"/>
    </ligand>
</feature>
<feature type="binding site" evidence="10">
    <location>
        <begin position="183"/>
        <end position="191"/>
    </location>
    <ligand>
        <name>GTP</name>
        <dbReference type="ChEBI" id="CHEBI:37565"/>
    </ligand>
</feature>
<dbReference type="OrthoDB" id="9809485at2"/>
<dbReference type="GO" id="GO:0005525">
    <property type="term" value="F:GTP binding"/>
    <property type="evidence" value="ECO:0007669"/>
    <property type="project" value="UniProtKB-UniRule"/>
</dbReference>
<organism evidence="13 14">
    <name type="scientific">Anaerolinea thermophila (strain DSM 14523 / JCM 11388 / NBRC 100420 / UNI-1)</name>
    <dbReference type="NCBI Taxonomy" id="926569"/>
    <lineage>
        <taxon>Bacteria</taxon>
        <taxon>Bacillati</taxon>
        <taxon>Chloroflexota</taxon>
        <taxon>Anaerolineae</taxon>
        <taxon>Anaerolineales</taxon>
        <taxon>Anaerolineaceae</taxon>
        <taxon>Anaerolinea</taxon>
    </lineage>
</organism>
<dbReference type="RefSeq" id="WP_013558711.1">
    <property type="nucleotide sequence ID" value="NC_014960.1"/>
</dbReference>
<evidence type="ECO:0000256" key="3">
    <source>
        <dbReference type="ARBA" id="ARBA00022723"/>
    </source>
</evidence>
<evidence type="ECO:0000256" key="2">
    <source>
        <dbReference type="ARBA" id="ARBA00022517"/>
    </source>
</evidence>
<dbReference type="GO" id="GO:0019843">
    <property type="term" value="F:rRNA binding"/>
    <property type="evidence" value="ECO:0007669"/>
    <property type="project" value="UniProtKB-KW"/>
</dbReference>
<evidence type="ECO:0000256" key="8">
    <source>
        <dbReference type="ARBA" id="ARBA00022884"/>
    </source>
</evidence>
<keyword evidence="3 10" id="KW-0479">Metal-binding</keyword>
<dbReference type="FunCoup" id="E8MZX9">
    <property type="interactions" value="251"/>
</dbReference>
<keyword evidence="8 10" id="KW-0694">RNA-binding</keyword>
<dbReference type="EC" id="3.6.1.-" evidence="10"/>
<dbReference type="PROSITE" id="PS51721">
    <property type="entry name" value="G_CP"/>
    <property type="match status" value="1"/>
</dbReference>
<comment type="cofactor">
    <cofactor evidence="10">
        <name>Zn(2+)</name>
        <dbReference type="ChEBI" id="CHEBI:29105"/>
    </cofactor>
    <text evidence="10">Binds 1 zinc ion per subunit.</text>
</comment>
<evidence type="ECO:0000256" key="7">
    <source>
        <dbReference type="ARBA" id="ARBA00022833"/>
    </source>
</evidence>
<dbReference type="InterPro" id="IPR012340">
    <property type="entry name" value="NA-bd_OB-fold"/>
</dbReference>
<dbReference type="GO" id="GO:0003924">
    <property type="term" value="F:GTPase activity"/>
    <property type="evidence" value="ECO:0007669"/>
    <property type="project" value="UniProtKB-UniRule"/>
</dbReference>
<evidence type="ECO:0000259" key="12">
    <source>
        <dbReference type="PROSITE" id="PS51721"/>
    </source>
</evidence>
<dbReference type="InParanoid" id="E8MZX9"/>
<keyword evidence="6 10" id="KW-0378">Hydrolase</keyword>
<dbReference type="HOGENOM" id="CLU_033617_2_1_0"/>
<dbReference type="InterPro" id="IPR004881">
    <property type="entry name" value="Ribosome_biogen_GTPase_RsgA"/>
</dbReference>
<dbReference type="GO" id="GO:0005737">
    <property type="term" value="C:cytoplasm"/>
    <property type="evidence" value="ECO:0007669"/>
    <property type="project" value="UniProtKB-SubCell"/>
</dbReference>
<sequence>MSDEASLIPGRVIRLQSGFYTVETPQGTWTCKLRGRFKLEQKDGDVISVGDCVQILPLSDGTGVIEVIEPRHSELVRMDPRPRGEYRQILLANIDQIVAVFACANPEPRLRMLDRFLVIAEKQGIPAVIIANKVDLVGMERARELFGMYPPLGYPVIYTSVRQGVGLDEVRECLRGKITGLAGPSGVGKSSLLNAIQPHLGLAVREVSEASGKGRHTTVVRQLFRLEMGGYVADLPGLRALALWDTQPEELDGYFPELRDRVAQCQFSDCTHTTEPGCAVLAALERGEIHPARYESYLRMRFGGEE</sequence>
<evidence type="ECO:0000256" key="4">
    <source>
        <dbReference type="ARBA" id="ARBA00022730"/>
    </source>
</evidence>
<comment type="subcellular location">
    <subcellularLocation>
        <location evidence="10">Cytoplasm</location>
    </subcellularLocation>
</comment>
<feature type="binding site" evidence="10">
    <location>
        <begin position="132"/>
        <end position="135"/>
    </location>
    <ligand>
        <name>GTP</name>
        <dbReference type="ChEBI" id="CHEBI:37565"/>
    </ligand>
</feature>
<keyword evidence="9 10" id="KW-0342">GTP-binding</keyword>
<dbReference type="SUPFAM" id="SSF52540">
    <property type="entry name" value="P-loop containing nucleoside triphosphate hydrolases"/>
    <property type="match status" value="1"/>
</dbReference>
<feature type="binding site" evidence="10">
    <location>
        <position position="270"/>
    </location>
    <ligand>
        <name>Zn(2+)</name>
        <dbReference type="ChEBI" id="CHEBI:29105"/>
    </ligand>
</feature>
<dbReference type="AlphaFoldDB" id="E8MZX9"/>
<dbReference type="GO" id="GO:0042274">
    <property type="term" value="P:ribosomal small subunit biogenesis"/>
    <property type="evidence" value="ECO:0007669"/>
    <property type="project" value="UniProtKB-UniRule"/>
</dbReference>
<accession>E8MZX9</accession>
<evidence type="ECO:0000256" key="5">
    <source>
        <dbReference type="ARBA" id="ARBA00022741"/>
    </source>
</evidence>
<keyword evidence="7 10" id="KW-0862">Zinc</keyword>
<dbReference type="Pfam" id="PF16745">
    <property type="entry name" value="RsgA_N"/>
    <property type="match status" value="1"/>
</dbReference>